<dbReference type="EMBL" id="JACEIK010000228">
    <property type="protein sequence ID" value="MCD7452916.1"/>
    <property type="molecule type" value="Genomic_DNA"/>
</dbReference>
<keyword evidence="1" id="KW-0812">Transmembrane</keyword>
<accession>A0ABS8S1I9</accession>
<evidence type="ECO:0000313" key="3">
    <source>
        <dbReference type="Proteomes" id="UP000823775"/>
    </source>
</evidence>
<reference evidence="2 3" key="1">
    <citation type="journal article" date="2021" name="BMC Genomics">
        <title>Datura genome reveals duplications of psychoactive alkaloid biosynthetic genes and high mutation rate following tissue culture.</title>
        <authorList>
            <person name="Rajewski A."/>
            <person name="Carter-House D."/>
            <person name="Stajich J."/>
            <person name="Litt A."/>
        </authorList>
    </citation>
    <scope>NUCLEOTIDE SEQUENCE [LARGE SCALE GENOMIC DNA]</scope>
    <source>
        <strain evidence="2">AR-01</strain>
    </source>
</reference>
<sequence>RYSISVALVSGLQCRRHLNARWFAILTFCINCNLSWAILGTPIIRRTPIRN</sequence>
<feature type="non-terminal residue" evidence="2">
    <location>
        <position position="1"/>
    </location>
</feature>
<organism evidence="2 3">
    <name type="scientific">Datura stramonium</name>
    <name type="common">Jimsonweed</name>
    <name type="synonym">Common thornapple</name>
    <dbReference type="NCBI Taxonomy" id="4076"/>
    <lineage>
        <taxon>Eukaryota</taxon>
        <taxon>Viridiplantae</taxon>
        <taxon>Streptophyta</taxon>
        <taxon>Embryophyta</taxon>
        <taxon>Tracheophyta</taxon>
        <taxon>Spermatophyta</taxon>
        <taxon>Magnoliopsida</taxon>
        <taxon>eudicotyledons</taxon>
        <taxon>Gunneridae</taxon>
        <taxon>Pentapetalae</taxon>
        <taxon>asterids</taxon>
        <taxon>lamiids</taxon>
        <taxon>Solanales</taxon>
        <taxon>Solanaceae</taxon>
        <taxon>Solanoideae</taxon>
        <taxon>Datureae</taxon>
        <taxon>Datura</taxon>
    </lineage>
</organism>
<gene>
    <name evidence="2" type="ORF">HAX54_018661</name>
</gene>
<proteinExistence type="predicted"/>
<protein>
    <submittedName>
        <fullName evidence="2">Uncharacterized protein</fullName>
    </submittedName>
</protein>
<dbReference type="Proteomes" id="UP000823775">
    <property type="component" value="Unassembled WGS sequence"/>
</dbReference>
<comment type="caution">
    <text evidence="2">The sequence shown here is derived from an EMBL/GenBank/DDBJ whole genome shotgun (WGS) entry which is preliminary data.</text>
</comment>
<evidence type="ECO:0000313" key="2">
    <source>
        <dbReference type="EMBL" id="MCD7452916.1"/>
    </source>
</evidence>
<feature type="non-terminal residue" evidence="2">
    <location>
        <position position="51"/>
    </location>
</feature>
<name>A0ABS8S1I9_DATST</name>
<keyword evidence="1" id="KW-1133">Transmembrane helix</keyword>
<keyword evidence="3" id="KW-1185">Reference proteome</keyword>
<feature type="transmembrane region" description="Helical" evidence="1">
    <location>
        <begin position="20"/>
        <end position="44"/>
    </location>
</feature>
<keyword evidence="1" id="KW-0472">Membrane</keyword>
<evidence type="ECO:0000256" key="1">
    <source>
        <dbReference type="SAM" id="Phobius"/>
    </source>
</evidence>